<organism evidence="1 2">
    <name type="scientific">Batillaria attramentaria</name>
    <dbReference type="NCBI Taxonomy" id="370345"/>
    <lineage>
        <taxon>Eukaryota</taxon>
        <taxon>Metazoa</taxon>
        <taxon>Spiralia</taxon>
        <taxon>Lophotrochozoa</taxon>
        <taxon>Mollusca</taxon>
        <taxon>Gastropoda</taxon>
        <taxon>Caenogastropoda</taxon>
        <taxon>Sorbeoconcha</taxon>
        <taxon>Cerithioidea</taxon>
        <taxon>Batillariidae</taxon>
        <taxon>Batillaria</taxon>
    </lineage>
</organism>
<name>A0ABD0KHJ0_9CAEN</name>
<comment type="caution">
    <text evidence="1">The sequence shown here is derived from an EMBL/GenBank/DDBJ whole genome shotgun (WGS) entry which is preliminary data.</text>
</comment>
<proteinExistence type="predicted"/>
<protein>
    <submittedName>
        <fullName evidence="1">Uncharacterized protein</fullName>
    </submittedName>
</protein>
<gene>
    <name evidence="1" type="ORF">BaRGS_00022207</name>
</gene>
<keyword evidence="2" id="KW-1185">Reference proteome</keyword>
<dbReference type="Proteomes" id="UP001519460">
    <property type="component" value="Unassembled WGS sequence"/>
</dbReference>
<evidence type="ECO:0000313" key="2">
    <source>
        <dbReference type="Proteomes" id="UP001519460"/>
    </source>
</evidence>
<accession>A0ABD0KHJ0</accession>
<dbReference type="EMBL" id="JACVVK020000177">
    <property type="protein sequence ID" value="KAK7486541.1"/>
    <property type="molecule type" value="Genomic_DNA"/>
</dbReference>
<evidence type="ECO:0000313" key="1">
    <source>
        <dbReference type="EMBL" id="KAK7486541.1"/>
    </source>
</evidence>
<sequence length="180" mass="19640">MATEKITGRLQSGQNTTKITIGKRKYHSCFLTCKVWRGTQTRPTNPHGSEENAPTGVRETTAKLSPHHLPALVKTTKWCISSTTCGLLLAVISTRDKSNAYLPCLTTEPGAPREGCSPEYDPVAYLACHRLHAHTRTTKTERTLTFHGVATSNTPLAAGLGQKNEVTKTTGIREQLLSVE</sequence>
<dbReference type="AlphaFoldDB" id="A0ABD0KHJ0"/>
<reference evidence="1 2" key="1">
    <citation type="journal article" date="2023" name="Sci. Data">
        <title>Genome assembly of the Korean intertidal mud-creeper Batillaria attramentaria.</title>
        <authorList>
            <person name="Patra A.K."/>
            <person name="Ho P.T."/>
            <person name="Jun S."/>
            <person name="Lee S.J."/>
            <person name="Kim Y."/>
            <person name="Won Y.J."/>
        </authorList>
    </citation>
    <scope>NUCLEOTIDE SEQUENCE [LARGE SCALE GENOMIC DNA]</scope>
    <source>
        <strain evidence="1">Wonlab-2016</strain>
    </source>
</reference>